<name>A0A9Q2HG32_9STAP</name>
<dbReference type="RefSeq" id="WP_183674058.1">
    <property type="nucleotide sequence ID" value="NZ_CBCRYX010000004.1"/>
</dbReference>
<evidence type="ECO:0000313" key="1">
    <source>
        <dbReference type="EMBL" id="MBB5176112.1"/>
    </source>
</evidence>
<evidence type="ECO:0000313" key="2">
    <source>
        <dbReference type="Proteomes" id="UP000579136"/>
    </source>
</evidence>
<dbReference type="AlphaFoldDB" id="A0A9Q2HG32"/>
<reference evidence="1 2" key="1">
    <citation type="submission" date="2020-08" db="EMBL/GenBank/DDBJ databases">
        <title>Genomic Encyclopedia of Type Strains, Phase IV (KMG-IV): sequencing the most valuable type-strain genomes for metagenomic binning, comparative biology and taxonomic classification.</title>
        <authorList>
            <person name="Goeker M."/>
        </authorList>
    </citation>
    <scope>NUCLEOTIDE SEQUENCE [LARGE SCALE GENOMIC DNA]</scope>
    <source>
        <strain evidence="1 2">DSM 19163</strain>
    </source>
</reference>
<protein>
    <submittedName>
        <fullName evidence="1">Uncharacterized protein</fullName>
    </submittedName>
</protein>
<proteinExistence type="predicted"/>
<dbReference type="EMBL" id="JACHHF010000005">
    <property type="protein sequence ID" value="MBB5176112.1"/>
    <property type="molecule type" value="Genomic_DNA"/>
</dbReference>
<gene>
    <name evidence="1" type="ORF">HNQ45_000999</name>
</gene>
<dbReference type="Proteomes" id="UP000579136">
    <property type="component" value="Unassembled WGS sequence"/>
</dbReference>
<keyword evidence="2" id="KW-1185">Reference proteome</keyword>
<comment type="caution">
    <text evidence="1">The sequence shown here is derived from an EMBL/GenBank/DDBJ whole genome shotgun (WGS) entry which is preliminary data.</text>
</comment>
<accession>A0A9Q2HG32</accession>
<sequence>MDALAIFDKIKQETKREDKPFQLVEFNMRDNMYIMNVIYGNVVTTSNNHHTFPHDLDPEILNKETYEQLTELLDDKKIPYTVRNDDFI</sequence>
<organism evidence="1 2">
    <name type="scientific">Nosocomiicoccus ampullae</name>
    <dbReference type="NCBI Taxonomy" id="489910"/>
    <lineage>
        <taxon>Bacteria</taxon>
        <taxon>Bacillati</taxon>
        <taxon>Bacillota</taxon>
        <taxon>Bacilli</taxon>
        <taxon>Bacillales</taxon>
        <taxon>Staphylococcaceae</taxon>
        <taxon>Nosocomiicoccus</taxon>
    </lineage>
</organism>